<dbReference type="AlphaFoldDB" id="A0A6T8NBT7"/>
<evidence type="ECO:0000313" key="2">
    <source>
        <dbReference type="EMBL" id="CAD8947754.1"/>
    </source>
</evidence>
<gene>
    <name evidence="2" type="ORF">HAND00432_LOCUS2272</name>
</gene>
<organism evidence="2">
    <name type="scientific">Hemiselmis andersenii</name>
    <name type="common">Cryptophyte alga</name>
    <dbReference type="NCBI Taxonomy" id="464988"/>
    <lineage>
        <taxon>Eukaryota</taxon>
        <taxon>Cryptophyceae</taxon>
        <taxon>Cryptomonadales</taxon>
        <taxon>Hemiselmidaceae</taxon>
        <taxon>Hemiselmis</taxon>
    </lineage>
</organism>
<protein>
    <submittedName>
        <fullName evidence="2">Uncharacterized protein</fullName>
    </submittedName>
</protein>
<evidence type="ECO:0000256" key="1">
    <source>
        <dbReference type="SAM" id="SignalP"/>
    </source>
</evidence>
<dbReference type="EMBL" id="HBFX01003607">
    <property type="protein sequence ID" value="CAD8947754.1"/>
    <property type="molecule type" value="Transcribed_RNA"/>
</dbReference>
<sequence length="221" mass="24115">MRAAFCVLVSASCLSLCSSWVGPDVANGARACLRQGAASRPTRGRPRGAVWMCEQQPVAVKDEADEFAALGLPMEPLVDLSPDDVILALNRGLRFNDVPNNNSGLERCFNFANSMCRAAVGGDGGKTGSHVVSLEQFIKYADNPTFGSMCNNQGFEREKVNIIPGTPTRGALATQVVSVTTQKGDVRRFLWTLQQERLPPQQGMWLVKQCLYMKNAFEETL</sequence>
<keyword evidence="1" id="KW-0732">Signal</keyword>
<feature type="chain" id="PRO_5030159825" evidence="1">
    <location>
        <begin position="20"/>
        <end position="221"/>
    </location>
</feature>
<feature type="signal peptide" evidence="1">
    <location>
        <begin position="1"/>
        <end position="19"/>
    </location>
</feature>
<name>A0A6T8NBT7_HEMAN</name>
<reference evidence="2" key="1">
    <citation type="submission" date="2021-01" db="EMBL/GenBank/DDBJ databases">
        <authorList>
            <person name="Corre E."/>
            <person name="Pelletier E."/>
            <person name="Niang G."/>
            <person name="Scheremetjew M."/>
            <person name="Finn R."/>
            <person name="Kale V."/>
            <person name="Holt S."/>
            <person name="Cochrane G."/>
            <person name="Meng A."/>
            <person name="Brown T."/>
            <person name="Cohen L."/>
        </authorList>
    </citation>
    <scope>NUCLEOTIDE SEQUENCE</scope>
    <source>
        <strain evidence="2">CCMP644</strain>
    </source>
</reference>
<accession>A0A6T8NBT7</accession>
<proteinExistence type="predicted"/>